<dbReference type="InterPro" id="IPR056955">
    <property type="entry name" value="ORC-CDC6-like"/>
</dbReference>
<gene>
    <name evidence="1" type="ORF">BZG01_07000</name>
</gene>
<reference evidence="1 2" key="1">
    <citation type="journal article" date="2017" name="Front. Microbiol.">
        <title>Labilibaculum manganireducens gen. nov., sp. nov. and Labilibaculum filiforme sp. nov., Novel Bacteroidetes Isolated from Subsurface Sediments of the Baltic Sea.</title>
        <authorList>
            <person name="Vandieken V."/>
            <person name="Marshall I.P."/>
            <person name="Niemann H."/>
            <person name="Engelen B."/>
            <person name="Cypionka H."/>
        </authorList>
    </citation>
    <scope>NUCLEOTIDE SEQUENCE [LARGE SCALE GENOMIC DNA]</scope>
    <source>
        <strain evidence="1 2">59.10-2M</strain>
    </source>
</reference>
<protein>
    <submittedName>
        <fullName evidence="1">Uncharacterized protein</fullName>
    </submittedName>
</protein>
<dbReference type="Pfam" id="PF24389">
    <property type="entry name" value="ORC-CDC6-like"/>
    <property type="match status" value="1"/>
</dbReference>
<dbReference type="EMBL" id="MVDE01000008">
    <property type="protein sequence ID" value="PKQ67482.1"/>
    <property type="molecule type" value="Genomic_DNA"/>
</dbReference>
<sequence length="634" mass="74523">MSRQTLNPFGKNRAEQMGEDSWRYYVSPEENLLSEQPLIFEGSRGTGKTMFLLCNSWREKFSEFNFENDKIKRLFSKENFVGIYYKVDGRFVGNNLKGKGVEDEKWVSIFNTYFNIVVSKEIYEFISNCLLQNIINHSDLNNLNSRVAKKIGLEGGSDIEKIFEKFEEILDSVEEFSNDPEQSLPKLLSSGTLIKTIVEFTRKIEIFKESRFHMLIDEYEELNENQQIQLNTLIKQSVYWLVYDVCVKTNGIYSFNTISGNEIIQEPHDFKHHKPELKDYDNSSRYLEFLKRICQKRLEEFVPKETKEYCTWINIENYLKRHSEAEILSVYKKSPNYKKEVLDVLRELVNHDESSKEIEPKEIERVLFNDSPLIERMHIALLRRKDINVKVLYEAIIKEKKEYFDWKHNTLFPTHFLLCNELGLEYQYHGLKVFAQLSSGVIRYFIEICKSAFDSAIENGFYFSNPRSFSLKEQTNAAQFVSETKVAQIDGFVPGGKVLKRLILNLGKIYYLRQTNKHTTLGEPEVNHFTTSLFELKTYHSDATKYLEFAIMHNILQPSLPTKTKSNDIVEVADFHINHIYCPFFKISHRRKRKINIEPSVLNKLILGNSEEVNKIIKKYEELNDTQISQGKLF</sequence>
<keyword evidence="2" id="KW-1185">Reference proteome</keyword>
<name>A0A2N3IAV2_9BACT</name>
<dbReference type="Proteomes" id="UP000233618">
    <property type="component" value="Unassembled WGS sequence"/>
</dbReference>
<organism evidence="1 2">
    <name type="scientific">Labilibaculum manganireducens</name>
    <dbReference type="NCBI Taxonomy" id="1940525"/>
    <lineage>
        <taxon>Bacteria</taxon>
        <taxon>Pseudomonadati</taxon>
        <taxon>Bacteroidota</taxon>
        <taxon>Bacteroidia</taxon>
        <taxon>Marinilabiliales</taxon>
        <taxon>Marinifilaceae</taxon>
        <taxon>Labilibaculum</taxon>
    </lineage>
</organism>
<proteinExistence type="predicted"/>
<evidence type="ECO:0000313" key="2">
    <source>
        <dbReference type="Proteomes" id="UP000233618"/>
    </source>
</evidence>
<evidence type="ECO:0000313" key="1">
    <source>
        <dbReference type="EMBL" id="PKQ67482.1"/>
    </source>
</evidence>
<dbReference type="AlphaFoldDB" id="A0A2N3IAV2"/>
<dbReference type="RefSeq" id="WP_101309116.1">
    <property type="nucleotide sequence ID" value="NZ_MVDE01000008.1"/>
</dbReference>
<comment type="caution">
    <text evidence="1">The sequence shown here is derived from an EMBL/GenBank/DDBJ whole genome shotgun (WGS) entry which is preliminary data.</text>
</comment>
<accession>A0A2N3IAV2</accession>